<feature type="region of interest" description="Disordered" evidence="2">
    <location>
        <begin position="401"/>
        <end position="426"/>
    </location>
</feature>
<feature type="domain" description="NB-ARC" evidence="3">
    <location>
        <begin position="172"/>
        <end position="353"/>
    </location>
</feature>
<name>A0AAW1WEF3_RUBAR</name>
<accession>A0AAW1WEF3</accession>
<dbReference type="Pfam" id="PF00931">
    <property type="entry name" value="NB-ARC"/>
    <property type="match status" value="1"/>
</dbReference>
<keyword evidence="5" id="KW-1185">Reference proteome</keyword>
<comment type="caution">
    <text evidence="4">The sequence shown here is derived from an EMBL/GenBank/DDBJ whole genome shotgun (WGS) entry which is preliminary data.</text>
</comment>
<feature type="compositionally biased region" description="Basic and acidic residues" evidence="2">
    <location>
        <begin position="401"/>
        <end position="413"/>
    </location>
</feature>
<dbReference type="GO" id="GO:0043531">
    <property type="term" value="F:ADP binding"/>
    <property type="evidence" value="ECO:0007669"/>
    <property type="project" value="InterPro"/>
</dbReference>
<evidence type="ECO:0000259" key="3">
    <source>
        <dbReference type="Pfam" id="PF00931"/>
    </source>
</evidence>
<dbReference type="EMBL" id="JBEDUW010000006">
    <property type="protein sequence ID" value="KAK9921662.1"/>
    <property type="molecule type" value="Genomic_DNA"/>
</dbReference>
<proteinExistence type="predicted"/>
<sequence length="426" mass="48422">MAQEIELHLKDKFLNSLDGKDKSISKIPRYNQFQEIKEVLEDSFRQFRSSKPVDQFLLRDKLYRLNNLLTDCKMLSRKHGFNSPEELLTINRIRGDLKQIKKDLQGPVLKVDPSNQNINQQRNNGDSSSHVRDISRCTCTTARSIDATKVYGFDDEVLSMENLLLKQGSDVHQFKAVGIVGRDGIGKTTLCQLMFNKQEVKNYFLPRIWVCMARHNDDNDEDLKVAIVKRMLRYLGVEEAVVKLVCDEKPGLEGLLCALHLQLLGKRYLIVLDDARETDSWYKQLDSSLTHDKKWGDSFGFGFPKGGGGRLIVTSRNEEIANMMVGEENVHHLEPMLDTASCWEIFRDSGVDEDLIPTILDTATLEDLKSEVKLKCGGLPLAAKMVGLARKEEAERLNKEAAERLKEEAERTGSHRGINNIQESSK</sequence>
<organism evidence="4 5">
    <name type="scientific">Rubus argutus</name>
    <name type="common">Southern blackberry</name>
    <dbReference type="NCBI Taxonomy" id="59490"/>
    <lineage>
        <taxon>Eukaryota</taxon>
        <taxon>Viridiplantae</taxon>
        <taxon>Streptophyta</taxon>
        <taxon>Embryophyta</taxon>
        <taxon>Tracheophyta</taxon>
        <taxon>Spermatophyta</taxon>
        <taxon>Magnoliopsida</taxon>
        <taxon>eudicotyledons</taxon>
        <taxon>Gunneridae</taxon>
        <taxon>Pentapetalae</taxon>
        <taxon>rosids</taxon>
        <taxon>fabids</taxon>
        <taxon>Rosales</taxon>
        <taxon>Rosaceae</taxon>
        <taxon>Rosoideae</taxon>
        <taxon>Rosoideae incertae sedis</taxon>
        <taxon>Rubus</taxon>
    </lineage>
</organism>
<dbReference type="PANTHER" id="PTHR36766:SF70">
    <property type="entry name" value="DISEASE RESISTANCE PROTEIN RGA4"/>
    <property type="match status" value="1"/>
</dbReference>
<evidence type="ECO:0000313" key="4">
    <source>
        <dbReference type="EMBL" id="KAK9921662.1"/>
    </source>
</evidence>
<dbReference type="PANTHER" id="PTHR36766">
    <property type="entry name" value="PLANT BROAD-SPECTRUM MILDEW RESISTANCE PROTEIN RPW8"/>
    <property type="match status" value="1"/>
</dbReference>
<dbReference type="GO" id="GO:0006952">
    <property type="term" value="P:defense response"/>
    <property type="evidence" value="ECO:0007669"/>
    <property type="project" value="UniProtKB-KW"/>
</dbReference>
<gene>
    <name evidence="4" type="ORF">M0R45_030164</name>
</gene>
<evidence type="ECO:0000313" key="5">
    <source>
        <dbReference type="Proteomes" id="UP001457282"/>
    </source>
</evidence>
<evidence type="ECO:0000256" key="2">
    <source>
        <dbReference type="SAM" id="MobiDB-lite"/>
    </source>
</evidence>
<dbReference type="AlphaFoldDB" id="A0AAW1WEF3"/>
<dbReference type="PRINTS" id="PR00364">
    <property type="entry name" value="DISEASERSIST"/>
</dbReference>
<dbReference type="Proteomes" id="UP001457282">
    <property type="component" value="Unassembled WGS sequence"/>
</dbReference>
<dbReference type="InterPro" id="IPR002182">
    <property type="entry name" value="NB-ARC"/>
</dbReference>
<dbReference type="InterPro" id="IPR027417">
    <property type="entry name" value="P-loop_NTPase"/>
</dbReference>
<keyword evidence="1" id="KW-0611">Plant defense</keyword>
<dbReference type="SUPFAM" id="SSF52540">
    <property type="entry name" value="P-loop containing nucleoside triphosphate hydrolases"/>
    <property type="match status" value="1"/>
</dbReference>
<evidence type="ECO:0000256" key="1">
    <source>
        <dbReference type="ARBA" id="ARBA00022821"/>
    </source>
</evidence>
<reference evidence="4 5" key="1">
    <citation type="journal article" date="2023" name="G3 (Bethesda)">
        <title>A chromosome-length genome assembly and annotation of blackberry (Rubus argutus, cv. 'Hillquist').</title>
        <authorList>
            <person name="Bruna T."/>
            <person name="Aryal R."/>
            <person name="Dudchenko O."/>
            <person name="Sargent D.J."/>
            <person name="Mead D."/>
            <person name="Buti M."/>
            <person name="Cavallini A."/>
            <person name="Hytonen T."/>
            <person name="Andres J."/>
            <person name="Pham M."/>
            <person name="Weisz D."/>
            <person name="Mascagni F."/>
            <person name="Usai G."/>
            <person name="Natali L."/>
            <person name="Bassil N."/>
            <person name="Fernandez G.E."/>
            <person name="Lomsadze A."/>
            <person name="Armour M."/>
            <person name="Olukolu B."/>
            <person name="Poorten T."/>
            <person name="Britton C."/>
            <person name="Davik J."/>
            <person name="Ashrafi H."/>
            <person name="Aiden E.L."/>
            <person name="Borodovsky M."/>
            <person name="Worthington M."/>
        </authorList>
    </citation>
    <scope>NUCLEOTIDE SEQUENCE [LARGE SCALE GENOMIC DNA]</scope>
    <source>
        <strain evidence="4">PI 553951</strain>
    </source>
</reference>
<feature type="compositionally biased region" description="Polar residues" evidence="2">
    <location>
        <begin position="417"/>
        <end position="426"/>
    </location>
</feature>
<dbReference type="Gene3D" id="3.40.50.300">
    <property type="entry name" value="P-loop containing nucleotide triphosphate hydrolases"/>
    <property type="match status" value="1"/>
</dbReference>
<protein>
    <recommendedName>
        <fullName evidence="3">NB-ARC domain-containing protein</fullName>
    </recommendedName>
</protein>